<name>A0A2Y4YAR2_SHIFL</name>
<gene>
    <name evidence="1" type="ORF">SAMEA3710514_00725</name>
</gene>
<organism evidence="1 2">
    <name type="scientific">Shigella flexneri</name>
    <dbReference type="NCBI Taxonomy" id="623"/>
    <lineage>
        <taxon>Bacteria</taxon>
        <taxon>Pseudomonadati</taxon>
        <taxon>Pseudomonadota</taxon>
        <taxon>Gammaproteobacteria</taxon>
        <taxon>Enterobacterales</taxon>
        <taxon>Enterobacteriaceae</taxon>
        <taxon>Shigella</taxon>
    </lineage>
</organism>
<dbReference type="AlphaFoldDB" id="A0A2Y4YAR2"/>
<accession>A0A2Y4YAR2</accession>
<reference evidence="1 2" key="1">
    <citation type="submission" date="2018-06" db="EMBL/GenBank/DDBJ databases">
        <authorList>
            <consortium name="Pathogen Informatics"/>
            <person name="Doyle S."/>
        </authorList>
    </citation>
    <scope>NUCLEOTIDE SEQUENCE [LARGE SCALE GENOMIC DNA]</scope>
    <source>
        <strain evidence="1 2">4028STDY6275000</strain>
    </source>
</reference>
<evidence type="ECO:0000313" key="2">
    <source>
        <dbReference type="Proteomes" id="UP000260191"/>
    </source>
</evidence>
<dbReference type="EMBL" id="UIPR01000008">
    <property type="protein sequence ID" value="SVH84404.1"/>
    <property type="molecule type" value="Genomic_DNA"/>
</dbReference>
<protein>
    <submittedName>
        <fullName evidence="1">Uncharacterized protein</fullName>
    </submittedName>
</protein>
<sequence>MLGVIQNLCCCRPDSPLADSKQRNQKLPQQDFEDFKNDVINVINNNEDIYFLRESNLLNAFIRTCKKRDDNSYGNMIFTLYFDNDIYGNRIIKASLNGGELQLLSTGCSNDNILHFINAFLIRVKFPLPGRIKPELSPKAGHSEGIDALRCSVTAFTASHLFRQRQSAENQTHQETTEHNKYCIDQHIILAPPARSEDTLYHQRILSLRSWLNDFLSEISRFPVTTTESFFNYCFVVFGVIQKINILDSSQSGVKNGADSEAVLAALIEHLELINPSGRLSQNTRSAMLQLREEEWSEFFFWLLNSLECLDYVIINLTPESKKTLMSEHRNNIQVAIDALYSQRRRKSPGDESETLTRRNDAIFGNHVWQTFAQYFPPGLEKPSV</sequence>
<proteinExistence type="predicted"/>
<evidence type="ECO:0000313" key="1">
    <source>
        <dbReference type="EMBL" id="SVH84404.1"/>
    </source>
</evidence>
<dbReference type="Proteomes" id="UP000260191">
    <property type="component" value="Unassembled WGS sequence"/>
</dbReference>